<dbReference type="InterPro" id="IPR001611">
    <property type="entry name" value="Leu-rich_rpt"/>
</dbReference>
<keyword evidence="8" id="KW-0472">Membrane</keyword>
<dbReference type="Proteomes" id="UP000256970">
    <property type="component" value="Unassembled WGS sequence"/>
</dbReference>
<keyword evidence="5 12" id="KW-0732">Signal</keyword>
<evidence type="ECO:0000259" key="13">
    <source>
        <dbReference type="PROSITE" id="PS51379"/>
    </source>
</evidence>
<feature type="signal peptide" evidence="12">
    <location>
        <begin position="1"/>
        <end position="18"/>
    </location>
</feature>
<keyword evidence="10" id="KW-0325">Glycoprotein</keyword>
<keyword evidence="7" id="KW-1133">Transmembrane helix</keyword>
<dbReference type="SMART" id="SM00369">
    <property type="entry name" value="LRR_TYP"/>
    <property type="match status" value="11"/>
</dbReference>
<dbReference type="PANTHER" id="PTHR27000">
    <property type="entry name" value="LEUCINE-RICH REPEAT RECEPTOR-LIKE PROTEIN KINASE FAMILY PROTEIN-RELATED"/>
    <property type="match status" value="1"/>
</dbReference>
<dbReference type="GO" id="GO:0005930">
    <property type="term" value="C:axoneme"/>
    <property type="evidence" value="ECO:0007669"/>
    <property type="project" value="UniProtKB-SubCell"/>
</dbReference>
<keyword evidence="11" id="KW-0175">Coiled coil</keyword>
<dbReference type="PROSITE" id="PS51379">
    <property type="entry name" value="4FE4S_FER_2"/>
    <property type="match status" value="1"/>
</dbReference>
<evidence type="ECO:0000256" key="9">
    <source>
        <dbReference type="ARBA" id="ARBA00023170"/>
    </source>
</evidence>
<keyword evidence="6" id="KW-0677">Repeat</keyword>
<evidence type="ECO:0000256" key="10">
    <source>
        <dbReference type="ARBA" id="ARBA00023180"/>
    </source>
</evidence>
<feature type="coiled-coil region" evidence="11">
    <location>
        <begin position="1336"/>
        <end position="1388"/>
    </location>
</feature>
<dbReference type="SUPFAM" id="SSF54001">
    <property type="entry name" value="Cysteine proteinases"/>
    <property type="match status" value="1"/>
</dbReference>
<dbReference type="GO" id="GO:0016020">
    <property type="term" value="C:membrane"/>
    <property type="evidence" value="ECO:0007669"/>
    <property type="project" value="UniProtKB-SubCell"/>
</dbReference>
<dbReference type="Pfam" id="PF13855">
    <property type="entry name" value="LRR_8"/>
    <property type="match status" value="3"/>
</dbReference>
<evidence type="ECO:0000256" key="7">
    <source>
        <dbReference type="ARBA" id="ARBA00022989"/>
    </source>
</evidence>
<dbReference type="InterPro" id="IPR032675">
    <property type="entry name" value="LRR_dom_sf"/>
</dbReference>
<dbReference type="CDD" id="cd02619">
    <property type="entry name" value="Peptidase_C1"/>
    <property type="match status" value="1"/>
</dbReference>
<evidence type="ECO:0000256" key="5">
    <source>
        <dbReference type="ARBA" id="ARBA00022729"/>
    </source>
</evidence>
<dbReference type="Gene3D" id="3.90.70.10">
    <property type="entry name" value="Cysteine proteinases"/>
    <property type="match status" value="1"/>
</dbReference>
<evidence type="ECO:0000256" key="2">
    <source>
        <dbReference type="ARBA" id="ARBA00004430"/>
    </source>
</evidence>
<keyword evidence="3" id="KW-0433">Leucine-rich repeat</keyword>
<dbReference type="InterPro" id="IPR038765">
    <property type="entry name" value="Papain-like_cys_pep_sf"/>
</dbReference>
<organism evidence="14 15">
    <name type="scientific">Tetradesmus obliquus</name>
    <name type="common">Green alga</name>
    <name type="synonym">Acutodesmus obliquus</name>
    <dbReference type="NCBI Taxonomy" id="3088"/>
    <lineage>
        <taxon>Eukaryota</taxon>
        <taxon>Viridiplantae</taxon>
        <taxon>Chlorophyta</taxon>
        <taxon>core chlorophytes</taxon>
        <taxon>Chlorophyceae</taxon>
        <taxon>CS clade</taxon>
        <taxon>Sphaeropleales</taxon>
        <taxon>Scenedesmaceae</taxon>
        <taxon>Tetradesmus</taxon>
    </lineage>
</organism>
<keyword evidence="4" id="KW-0812">Transmembrane</keyword>
<dbReference type="EMBL" id="FNXT01001126">
    <property type="protein sequence ID" value="SZX72319.1"/>
    <property type="molecule type" value="Genomic_DNA"/>
</dbReference>
<evidence type="ECO:0000256" key="8">
    <source>
        <dbReference type="ARBA" id="ARBA00023136"/>
    </source>
</evidence>
<keyword evidence="9" id="KW-0675">Receptor</keyword>
<dbReference type="GO" id="GO:0006508">
    <property type="term" value="P:proteolysis"/>
    <property type="evidence" value="ECO:0007669"/>
    <property type="project" value="InterPro"/>
</dbReference>
<comment type="subcellular location">
    <subcellularLocation>
        <location evidence="2">Cytoplasm</location>
        <location evidence="2">Cytoskeleton</location>
        <location evidence="2">Cilium axoneme</location>
    </subcellularLocation>
    <subcellularLocation>
        <location evidence="1">Membrane</location>
        <topology evidence="1">Single-pass membrane protein</topology>
    </subcellularLocation>
</comment>
<evidence type="ECO:0000256" key="4">
    <source>
        <dbReference type="ARBA" id="ARBA00022692"/>
    </source>
</evidence>
<dbReference type="GO" id="GO:0008234">
    <property type="term" value="F:cysteine-type peptidase activity"/>
    <property type="evidence" value="ECO:0007669"/>
    <property type="project" value="InterPro"/>
</dbReference>
<proteinExistence type="predicted"/>
<name>A0A383W598_TETOB</name>
<protein>
    <recommendedName>
        <fullName evidence="13">4Fe-4S ferredoxin-type domain-containing protein</fullName>
    </recommendedName>
</protein>
<dbReference type="InterPro" id="IPR000668">
    <property type="entry name" value="Peptidase_C1A_C"/>
</dbReference>
<evidence type="ECO:0000256" key="1">
    <source>
        <dbReference type="ARBA" id="ARBA00004167"/>
    </source>
</evidence>
<feature type="domain" description="4Fe-4S ferredoxin-type" evidence="13">
    <location>
        <begin position="904"/>
        <end position="933"/>
    </location>
</feature>
<dbReference type="STRING" id="3088.A0A383W598"/>
<evidence type="ECO:0000256" key="11">
    <source>
        <dbReference type="SAM" id="Coils"/>
    </source>
</evidence>
<dbReference type="SMART" id="SM00645">
    <property type="entry name" value="Pept_C1"/>
    <property type="match status" value="1"/>
</dbReference>
<dbReference type="InterPro" id="IPR003591">
    <property type="entry name" value="Leu-rich_rpt_typical-subtyp"/>
</dbReference>
<reference evidence="14 15" key="1">
    <citation type="submission" date="2016-10" db="EMBL/GenBank/DDBJ databases">
        <authorList>
            <person name="Cai Z."/>
        </authorList>
    </citation>
    <scope>NUCLEOTIDE SEQUENCE [LARGE SCALE GENOMIC DNA]</scope>
</reference>
<dbReference type="Pfam" id="PF00112">
    <property type="entry name" value="Peptidase_C1"/>
    <property type="match status" value="1"/>
</dbReference>
<dbReference type="Gene3D" id="3.80.10.10">
    <property type="entry name" value="Ribonuclease Inhibitor"/>
    <property type="match status" value="5"/>
</dbReference>
<keyword evidence="15" id="KW-1185">Reference proteome</keyword>
<evidence type="ECO:0000256" key="3">
    <source>
        <dbReference type="ARBA" id="ARBA00022614"/>
    </source>
</evidence>
<accession>A0A383W598</accession>
<evidence type="ECO:0000256" key="6">
    <source>
        <dbReference type="ARBA" id="ARBA00022737"/>
    </source>
</evidence>
<dbReference type="FunFam" id="3.80.10.10:FF:000383">
    <property type="entry name" value="Leucine-rich repeat receptor protein kinase EMS1"/>
    <property type="match status" value="1"/>
</dbReference>
<sequence>MSRFFAVWLLLLVPSWRQVWLPAPRLLLVSAQGVLTTAEQLGASDLQTLDLLDQFVETLEVSDQFTGKKPRKSKGGTHGNFADRQAFEQLQLQLYSLAGAPQAYSSGNVSQTQGGRNYIPKVRDQGSCSTCVAQSLASCAEATVASVVQQDAAKWDISPRSLYYCSYGGKTCATGWDIADAMYVAQNFPELLRPGRCGLDSVVETDTGDWGSTCDAASSTCSPSNTSLPLLNCTYKALSTFLQIQQHIRTYGAVVTRMGVHDDFKLFFDPSKTSMQNDIYTVKSDAQLLYGHAVVLVGYDNDNMAWLALNSWGKRVTKDGLFRIGYGVAGAASPTATFGLKCAPAPGTDLDPHSSQPWRQRRAVRLADPAAERTNLTVNCFLYDATSNDTATSLAEAFKVDIRNLVHNNSEAFPPAAVNVSMSTPLTAAYMRLMLSTLISAQGTGGIEPYFACTQPPPMFSIDTPPPVICALDNVTSCALLNCSLFYSEQDASASLAGKTLKVCGIAQQFQSVAYFADPRVSQARGLRALLDLLGFPNTGPVPQDYCSQAEWEKLNDYSNPKGPVFTERWVRSCDADGYVTSLNVPIYLGKEATDNPDMDGRLLSVFLQFERIAEIRMVANRGSMPPQLGSLKSMTVFFMQWMCINGELPPNLGMGWKGISEISIWPYPTAQDVKAKFKLPNCGLTGTLPAKWGGAMRKLRFLTLQASHLAGPIPGEYAGMNSLARLALDNNELTGTLPSSLSKLRFMRWVYLSMNKLQGNIPLSYFNMSLLLELDVTDNAGMGGCAPLSPSTNLEFSGTQITGLCSGDREQVEQQEQAAVWELLPALLNADGLSNVVNITLSQDWLPEGVTTNFLQTSASSTPGSTDLLLVKVELLDGAGHVTWINVKDACLDLRVLPKLAAKLPYLQEFRCVSCNRCAATLPPEARMLPEKLHQAALPRMTSLELSQTNVTGTLPKWENWTTIEALKLSALPPAPDQPGLRLTGRLPPAWGSMSSLQVLQLSNQQLTGGLPPAWGLGPLAGNLTQLWLAGNGNITGQVPATWAAFTHLQIDIHLTNITGCVPDQLVHSFLLETRPACSRNGSAEAAALLAIRALLDPSGATAVLGGWDAASLSGEVAPPGLKPPPYCTNWPGVSCNGLNQVTGLNLASLHLQPQPTQPTFGALLQLLQQLPALEALDLHRTRGFHEARASIPPEISSVVKLRSLDLSDAGLYGVLPRTLSALVNLQYLNVSFNALSGSVPKVFAGLSSLQVLDLSGCGLTGPLPPSFAALQDLQELRLAGNALNGSLPGTFMLLDGLTVLDVSSNKLTGSLADMLGGPAGKAAAAAVSEARHEVQTAQHTMDVLMARAKEQEKAAGGQSHELTVKIKHAQAELQAATRAVQGLRRRAGSAAADDTDPTTAGAAGDLSVQLAAQPASLASLQVLNAGSNALTGLLPKSLGSLKQLRELRLGSNLLQGPLPWELASLRQLQQLDLSGNALAGKCPLGWSGMRQLQHLDLSGNALVGQLPGVWYGLRELVSLDLSGNLLTGGLPQVFGQMGDNATHKLRRLLLRDNPCMNQPQLAASVSASGISDSGLVKVVMGCCSKAAAARAKLCKAPRKGL</sequence>
<evidence type="ECO:0000313" key="15">
    <source>
        <dbReference type="Proteomes" id="UP000256970"/>
    </source>
</evidence>
<evidence type="ECO:0000256" key="12">
    <source>
        <dbReference type="SAM" id="SignalP"/>
    </source>
</evidence>
<evidence type="ECO:0000313" key="14">
    <source>
        <dbReference type="EMBL" id="SZX72319.1"/>
    </source>
</evidence>
<dbReference type="InterPro" id="IPR017896">
    <property type="entry name" value="4Fe4S_Fe-S-bd"/>
</dbReference>
<dbReference type="PANTHER" id="PTHR27000:SF642">
    <property type="entry name" value="INACTIVE LEUCINE-RICH REPEAT RECEPTOR KINASE XIAO-RELATED"/>
    <property type="match status" value="1"/>
</dbReference>
<dbReference type="SUPFAM" id="SSF52058">
    <property type="entry name" value="L domain-like"/>
    <property type="match status" value="1"/>
</dbReference>
<gene>
    <name evidence="14" type="ORF">BQ4739_LOCUS12505</name>
</gene>
<dbReference type="SUPFAM" id="SSF52047">
    <property type="entry name" value="RNI-like"/>
    <property type="match status" value="1"/>
</dbReference>
<feature type="chain" id="PRO_5016624595" description="4Fe-4S ferredoxin-type domain-containing protein" evidence="12">
    <location>
        <begin position="19"/>
        <end position="1603"/>
    </location>
</feature>